<evidence type="ECO:0000256" key="2">
    <source>
        <dbReference type="ARBA" id="ARBA00034247"/>
    </source>
</evidence>
<dbReference type="PROSITE" id="PS50887">
    <property type="entry name" value="GGDEF"/>
    <property type="match status" value="1"/>
</dbReference>
<dbReference type="InterPro" id="IPR000160">
    <property type="entry name" value="GGDEF_dom"/>
</dbReference>
<gene>
    <name evidence="6" type="ORF">N8A98_10010</name>
</gene>
<name>A0ABY6CKD2_9HYPH</name>
<evidence type="ECO:0000313" key="6">
    <source>
        <dbReference type="EMBL" id="UXN71486.1"/>
    </source>
</evidence>
<feature type="transmembrane region" description="Helical" evidence="4">
    <location>
        <begin position="91"/>
        <end position="111"/>
    </location>
</feature>
<feature type="transmembrane region" description="Helical" evidence="4">
    <location>
        <begin position="34"/>
        <end position="51"/>
    </location>
</feature>
<comment type="catalytic activity">
    <reaction evidence="2">
        <text>2 GTP = 3',3'-c-di-GMP + 2 diphosphate</text>
        <dbReference type="Rhea" id="RHEA:24898"/>
        <dbReference type="ChEBI" id="CHEBI:33019"/>
        <dbReference type="ChEBI" id="CHEBI:37565"/>
        <dbReference type="ChEBI" id="CHEBI:58805"/>
        <dbReference type="EC" id="2.7.7.65"/>
    </reaction>
</comment>
<dbReference type="EMBL" id="CP104965">
    <property type="protein sequence ID" value="UXN71486.1"/>
    <property type="molecule type" value="Genomic_DNA"/>
</dbReference>
<dbReference type="InterPro" id="IPR029787">
    <property type="entry name" value="Nucleotide_cyclase"/>
</dbReference>
<feature type="transmembrane region" description="Helical" evidence="4">
    <location>
        <begin position="186"/>
        <end position="211"/>
    </location>
</feature>
<feature type="transmembrane region" description="Helical" evidence="4">
    <location>
        <begin position="148"/>
        <end position="166"/>
    </location>
</feature>
<dbReference type="InterPro" id="IPR050469">
    <property type="entry name" value="Diguanylate_Cyclase"/>
</dbReference>
<dbReference type="PANTHER" id="PTHR45138:SF9">
    <property type="entry name" value="DIGUANYLATE CYCLASE DGCM-RELATED"/>
    <property type="match status" value="1"/>
</dbReference>
<keyword evidence="4" id="KW-0812">Transmembrane</keyword>
<accession>A0ABY6CKD2</accession>
<feature type="domain" description="GGDEF" evidence="5">
    <location>
        <begin position="252"/>
        <end position="384"/>
    </location>
</feature>
<dbReference type="NCBIfam" id="TIGR00254">
    <property type="entry name" value="GGDEF"/>
    <property type="match status" value="1"/>
</dbReference>
<feature type="transmembrane region" description="Helical" evidence="4">
    <location>
        <begin position="123"/>
        <end position="141"/>
    </location>
</feature>
<dbReference type="EC" id="2.7.7.65" evidence="1"/>
<evidence type="ECO:0000256" key="1">
    <source>
        <dbReference type="ARBA" id="ARBA00012528"/>
    </source>
</evidence>
<dbReference type="InterPro" id="IPR043128">
    <property type="entry name" value="Rev_trsase/Diguanyl_cyclase"/>
</dbReference>
<feature type="region of interest" description="Disordered" evidence="3">
    <location>
        <begin position="379"/>
        <end position="400"/>
    </location>
</feature>
<keyword evidence="4" id="KW-0472">Membrane</keyword>
<keyword evidence="4" id="KW-1133">Transmembrane helix</keyword>
<dbReference type="PANTHER" id="PTHR45138">
    <property type="entry name" value="REGULATORY COMPONENTS OF SENSORY TRANSDUCTION SYSTEM"/>
    <property type="match status" value="1"/>
</dbReference>
<proteinExistence type="predicted"/>
<keyword evidence="7" id="KW-1185">Reference proteome</keyword>
<dbReference type="SUPFAM" id="SSF55073">
    <property type="entry name" value="Nucleotide cyclase"/>
    <property type="match status" value="1"/>
</dbReference>
<evidence type="ECO:0000256" key="3">
    <source>
        <dbReference type="SAM" id="MobiDB-lite"/>
    </source>
</evidence>
<evidence type="ECO:0000256" key="4">
    <source>
        <dbReference type="SAM" id="Phobius"/>
    </source>
</evidence>
<sequence length="400" mass="42422">MGAAGFVLAINIFVAGLFAAAFGAVAWRYSSAVGARWLALAYALGILNSILEYILPGQDDPRLLGITVFAVALSAFLVCVVGLARHYAVAVPWIWLGLLGGGSLLANIILINEPATATLGRAMIYQLPYFFAHILAAIVVFRAPRRGALDVLLIVFLLVSGLQFVAKPYLAMGLGDASLQNYLHSLYGAWSQMLTAFLLVSNGVLMLLVNVREVMAEITLRSETDKLSGLLNRRGFEERAERALQNATRARIPSALVLADLDHFKDVNDTFGHDAGDRVIAAFAGLLANSADARMVLGRHGGEEFAILLPGANLASGRLYAEGVRQAFAALSGSELGANRPLSASFGVTQMQAGDGLHDLVHRADAALYAAKKAGRDRVHAVSSEPVDTADPRLSGQAGS</sequence>
<evidence type="ECO:0000259" key="5">
    <source>
        <dbReference type="PROSITE" id="PS50887"/>
    </source>
</evidence>
<dbReference type="Proteomes" id="UP001061862">
    <property type="component" value="Chromosome"/>
</dbReference>
<feature type="transmembrane region" description="Helical" evidence="4">
    <location>
        <begin position="63"/>
        <end position="84"/>
    </location>
</feature>
<dbReference type="SMART" id="SM00267">
    <property type="entry name" value="GGDEF"/>
    <property type="match status" value="1"/>
</dbReference>
<feature type="transmembrane region" description="Helical" evidence="4">
    <location>
        <begin position="6"/>
        <end position="27"/>
    </location>
</feature>
<dbReference type="Pfam" id="PF00990">
    <property type="entry name" value="GGDEF"/>
    <property type="match status" value="1"/>
</dbReference>
<dbReference type="RefSeq" id="WP_262171062.1">
    <property type="nucleotide sequence ID" value="NZ_CP104965.1"/>
</dbReference>
<reference evidence="6 7" key="1">
    <citation type="submission" date="2022-09" db="EMBL/GenBank/DDBJ databases">
        <title>Interaction between co-microsymbionts with complementary sets of symbiotic genes in legume-rhizobium systems.</title>
        <authorList>
            <person name="Safronova V."/>
            <person name="Sazanova A."/>
            <person name="Afonin A."/>
            <person name="Chirak E."/>
        </authorList>
    </citation>
    <scope>NUCLEOTIDE SEQUENCE [LARGE SCALE GENOMIC DNA]</scope>
    <source>
        <strain evidence="6 7">A18/4-1</strain>
    </source>
</reference>
<dbReference type="CDD" id="cd01949">
    <property type="entry name" value="GGDEF"/>
    <property type="match status" value="1"/>
</dbReference>
<dbReference type="Gene3D" id="3.30.70.270">
    <property type="match status" value="1"/>
</dbReference>
<protein>
    <recommendedName>
        <fullName evidence="1">diguanylate cyclase</fullName>
        <ecNumber evidence="1">2.7.7.65</ecNumber>
    </recommendedName>
</protein>
<evidence type="ECO:0000313" key="7">
    <source>
        <dbReference type="Proteomes" id="UP001061862"/>
    </source>
</evidence>
<organism evidence="6 7">
    <name type="scientific">Devosia neptuniae</name>
    <dbReference type="NCBI Taxonomy" id="191302"/>
    <lineage>
        <taxon>Bacteria</taxon>
        <taxon>Pseudomonadati</taxon>
        <taxon>Pseudomonadota</taxon>
        <taxon>Alphaproteobacteria</taxon>
        <taxon>Hyphomicrobiales</taxon>
        <taxon>Devosiaceae</taxon>
        <taxon>Devosia</taxon>
    </lineage>
</organism>